<comment type="caution">
    <text evidence="1">The sequence shown here is derived from an EMBL/GenBank/DDBJ whole genome shotgun (WGS) entry which is preliminary data.</text>
</comment>
<name>A0AAJ0H0X0_9PEZI</name>
<accession>A0AAJ0H0X0</accession>
<dbReference type="RefSeq" id="XP_062725554.1">
    <property type="nucleotide sequence ID" value="XM_062867583.1"/>
</dbReference>
<keyword evidence="2" id="KW-1185">Reference proteome</keyword>
<reference evidence="1" key="1">
    <citation type="journal article" date="2023" name="Mol. Phylogenet. Evol.">
        <title>Genome-scale phylogeny and comparative genomics of the fungal order Sordariales.</title>
        <authorList>
            <person name="Hensen N."/>
            <person name="Bonometti L."/>
            <person name="Westerberg I."/>
            <person name="Brannstrom I.O."/>
            <person name="Guillou S."/>
            <person name="Cros-Aarteil S."/>
            <person name="Calhoun S."/>
            <person name="Haridas S."/>
            <person name="Kuo A."/>
            <person name="Mondo S."/>
            <person name="Pangilinan J."/>
            <person name="Riley R."/>
            <person name="LaButti K."/>
            <person name="Andreopoulos B."/>
            <person name="Lipzen A."/>
            <person name="Chen C."/>
            <person name="Yan M."/>
            <person name="Daum C."/>
            <person name="Ng V."/>
            <person name="Clum A."/>
            <person name="Steindorff A."/>
            <person name="Ohm R.A."/>
            <person name="Martin F."/>
            <person name="Silar P."/>
            <person name="Natvig D.O."/>
            <person name="Lalanne C."/>
            <person name="Gautier V."/>
            <person name="Ament-Velasquez S.L."/>
            <person name="Kruys A."/>
            <person name="Hutchinson M.I."/>
            <person name="Powell A.J."/>
            <person name="Barry K."/>
            <person name="Miller A.N."/>
            <person name="Grigoriev I.V."/>
            <person name="Debuchy R."/>
            <person name="Gladieux P."/>
            <person name="Hiltunen Thoren M."/>
            <person name="Johannesson H."/>
        </authorList>
    </citation>
    <scope>NUCLEOTIDE SEQUENCE</scope>
    <source>
        <strain evidence="1">CBS 333.67</strain>
    </source>
</reference>
<reference evidence="1" key="2">
    <citation type="submission" date="2023-06" db="EMBL/GenBank/DDBJ databases">
        <authorList>
            <consortium name="Lawrence Berkeley National Laboratory"/>
            <person name="Mondo S.J."/>
            <person name="Hensen N."/>
            <person name="Bonometti L."/>
            <person name="Westerberg I."/>
            <person name="Brannstrom I.O."/>
            <person name="Guillou S."/>
            <person name="Cros-Aarteil S."/>
            <person name="Calhoun S."/>
            <person name="Haridas S."/>
            <person name="Kuo A."/>
            <person name="Pangilinan J."/>
            <person name="Riley R."/>
            <person name="Labutti K."/>
            <person name="Andreopoulos B."/>
            <person name="Lipzen A."/>
            <person name="Chen C."/>
            <person name="Yanf M."/>
            <person name="Daum C."/>
            <person name="Ng V."/>
            <person name="Clum A."/>
            <person name="Steindorff A."/>
            <person name="Ohm R."/>
            <person name="Martin F."/>
            <person name="Silar P."/>
            <person name="Natvig D."/>
            <person name="Lalanne C."/>
            <person name="Gautier V."/>
            <person name="Ament-Velasquez S.L."/>
            <person name="Kruys A."/>
            <person name="Hutchinson M.I."/>
            <person name="Powell A.J."/>
            <person name="Barry K."/>
            <person name="Miller A.N."/>
            <person name="Grigoriev I.V."/>
            <person name="Debuchy R."/>
            <person name="Gladieux P."/>
            <person name="Thoren M.H."/>
            <person name="Johannesson H."/>
        </authorList>
    </citation>
    <scope>NUCLEOTIDE SEQUENCE</scope>
    <source>
        <strain evidence="1">CBS 333.67</strain>
    </source>
</reference>
<dbReference type="EMBL" id="JAUDZG010000001">
    <property type="protein sequence ID" value="KAK3309774.1"/>
    <property type="molecule type" value="Genomic_DNA"/>
</dbReference>
<proteinExistence type="predicted"/>
<organism evidence="1 2">
    <name type="scientific">Chaetomium strumarium</name>
    <dbReference type="NCBI Taxonomy" id="1170767"/>
    <lineage>
        <taxon>Eukaryota</taxon>
        <taxon>Fungi</taxon>
        <taxon>Dikarya</taxon>
        <taxon>Ascomycota</taxon>
        <taxon>Pezizomycotina</taxon>
        <taxon>Sordariomycetes</taxon>
        <taxon>Sordariomycetidae</taxon>
        <taxon>Sordariales</taxon>
        <taxon>Chaetomiaceae</taxon>
        <taxon>Chaetomium</taxon>
    </lineage>
</organism>
<dbReference type="GeneID" id="87886412"/>
<gene>
    <name evidence="1" type="ORF">B0T15DRAFT_506515</name>
</gene>
<dbReference type="AlphaFoldDB" id="A0AAJ0H0X0"/>
<dbReference type="Proteomes" id="UP001273166">
    <property type="component" value="Unassembled WGS sequence"/>
</dbReference>
<evidence type="ECO:0000313" key="1">
    <source>
        <dbReference type="EMBL" id="KAK3309774.1"/>
    </source>
</evidence>
<evidence type="ECO:0000313" key="2">
    <source>
        <dbReference type="Proteomes" id="UP001273166"/>
    </source>
</evidence>
<sequence>MFRWTIPTLTPDLRLGGTRHSIPAIQMSRSNSGRSASNTTAQPPSNALAASYWNYGPPWFRGGYVQQQPYPRQVLDKPVPESLYGGVCLYGEPFLYGGIREKPSVRGCRKLEDVLVYGFGGGNAVDDYRTGPEGFRGRRLG</sequence>
<protein>
    <submittedName>
        <fullName evidence="1">Uncharacterized protein</fullName>
    </submittedName>
</protein>